<gene>
    <name evidence="2" type="ORF">L3X38_033749</name>
</gene>
<accession>A0AAD4VIN1</accession>
<name>A0AAD4VIN1_PRUDU</name>
<dbReference type="Proteomes" id="UP001054821">
    <property type="component" value="Chromosome 6"/>
</dbReference>
<keyword evidence="3" id="KW-1185">Reference proteome</keyword>
<reference evidence="2 3" key="1">
    <citation type="journal article" date="2022" name="G3 (Bethesda)">
        <title>Whole-genome sequence and methylome profiling of the almond [Prunus dulcis (Mill.) D.A. Webb] cultivar 'Nonpareil'.</title>
        <authorList>
            <person name="D'Amico-Willman K.M."/>
            <person name="Ouma W.Z."/>
            <person name="Meulia T."/>
            <person name="Sideli G.M."/>
            <person name="Gradziel T.M."/>
            <person name="Fresnedo-Ramirez J."/>
        </authorList>
    </citation>
    <scope>NUCLEOTIDE SEQUENCE [LARGE SCALE GENOMIC DNA]</scope>
    <source>
        <strain evidence="2">Clone GOH B32 T37-40</strain>
    </source>
</reference>
<feature type="region of interest" description="Disordered" evidence="1">
    <location>
        <begin position="55"/>
        <end position="115"/>
    </location>
</feature>
<proteinExistence type="predicted"/>
<dbReference type="EMBL" id="JAJFAZ020000006">
    <property type="protein sequence ID" value="KAI5324676.1"/>
    <property type="molecule type" value="Genomic_DNA"/>
</dbReference>
<organism evidence="2 3">
    <name type="scientific">Prunus dulcis</name>
    <name type="common">Almond</name>
    <name type="synonym">Amygdalus dulcis</name>
    <dbReference type="NCBI Taxonomy" id="3755"/>
    <lineage>
        <taxon>Eukaryota</taxon>
        <taxon>Viridiplantae</taxon>
        <taxon>Streptophyta</taxon>
        <taxon>Embryophyta</taxon>
        <taxon>Tracheophyta</taxon>
        <taxon>Spermatophyta</taxon>
        <taxon>Magnoliopsida</taxon>
        <taxon>eudicotyledons</taxon>
        <taxon>Gunneridae</taxon>
        <taxon>Pentapetalae</taxon>
        <taxon>rosids</taxon>
        <taxon>fabids</taxon>
        <taxon>Rosales</taxon>
        <taxon>Rosaceae</taxon>
        <taxon>Amygdaloideae</taxon>
        <taxon>Amygdaleae</taxon>
        <taxon>Prunus</taxon>
    </lineage>
</organism>
<protein>
    <recommendedName>
        <fullName evidence="4">Myb/SANT-like domain-containing protein</fullName>
    </recommendedName>
</protein>
<evidence type="ECO:0000313" key="2">
    <source>
        <dbReference type="EMBL" id="KAI5324676.1"/>
    </source>
</evidence>
<sequence length="136" mass="15500">MMNTSGFAWNDIKNYVEVDSNDTWDIYVQHHNEAAEWRNKPFPLFNRLSNIVGKDRANGQRAEVPADMMEEQSNNEVNAGDNCVQEDASPMSLNKEESQSMNNQNKRKRAASSSDEEKIVIVLEKLFEASGKGCKW</sequence>
<evidence type="ECO:0000256" key="1">
    <source>
        <dbReference type="SAM" id="MobiDB-lite"/>
    </source>
</evidence>
<comment type="caution">
    <text evidence="2">The sequence shown here is derived from an EMBL/GenBank/DDBJ whole genome shotgun (WGS) entry which is preliminary data.</text>
</comment>
<evidence type="ECO:0008006" key="4">
    <source>
        <dbReference type="Google" id="ProtNLM"/>
    </source>
</evidence>
<dbReference type="PANTHER" id="PTHR46250">
    <property type="entry name" value="MYB/SANT-LIKE DNA-BINDING DOMAIN PROTEIN-RELATED"/>
    <property type="match status" value="1"/>
</dbReference>
<evidence type="ECO:0000313" key="3">
    <source>
        <dbReference type="Proteomes" id="UP001054821"/>
    </source>
</evidence>
<dbReference type="PANTHER" id="PTHR46250:SF15">
    <property type="entry name" value="OS01G0523800 PROTEIN"/>
    <property type="match status" value="1"/>
</dbReference>
<dbReference type="AlphaFoldDB" id="A0AAD4VIN1"/>